<comment type="caution">
    <text evidence="1">The sequence shown here is derived from an EMBL/GenBank/DDBJ whole genome shotgun (WGS) entry which is preliminary data.</text>
</comment>
<sequence>MNGKRSLAIRISLRGESSGRLIDDMNNNEMRDTIRHLFIIKLAELCSNDESI</sequence>
<proteinExistence type="predicted"/>
<gene>
    <name evidence="1" type="ORF">M976_02802</name>
</gene>
<accession>A0ABX2W7K5</accession>
<dbReference type="Proteomes" id="UP000078407">
    <property type="component" value="Unassembled WGS sequence"/>
</dbReference>
<organism evidence="1 2">
    <name type="scientific">Buttiauxella ferragutiae ATCC 51602</name>
    <dbReference type="NCBI Taxonomy" id="1354252"/>
    <lineage>
        <taxon>Bacteria</taxon>
        <taxon>Pseudomonadati</taxon>
        <taxon>Pseudomonadota</taxon>
        <taxon>Gammaproteobacteria</taxon>
        <taxon>Enterobacterales</taxon>
        <taxon>Enterobacteriaceae</taxon>
        <taxon>Buttiauxella</taxon>
    </lineage>
</organism>
<protein>
    <submittedName>
        <fullName evidence="1">Uncharacterized protein</fullName>
    </submittedName>
</protein>
<dbReference type="EMBL" id="LXEQ01000045">
    <property type="protein sequence ID" value="OAT26641.1"/>
    <property type="molecule type" value="Genomic_DNA"/>
</dbReference>
<evidence type="ECO:0000313" key="2">
    <source>
        <dbReference type="Proteomes" id="UP000078407"/>
    </source>
</evidence>
<evidence type="ECO:0000313" key="1">
    <source>
        <dbReference type="EMBL" id="OAT26641.1"/>
    </source>
</evidence>
<keyword evidence="2" id="KW-1185">Reference proteome</keyword>
<name>A0ABX2W7K5_9ENTR</name>
<reference evidence="1 2" key="1">
    <citation type="submission" date="2016-04" db="EMBL/GenBank/DDBJ databases">
        <title>ATOL: Assembling a taxonomically balanced genome-scale reconstruction of the evolutionary history of the Enterobacteriaceae.</title>
        <authorList>
            <person name="Plunkett G.III."/>
            <person name="Neeno-Eckwall E.C."/>
            <person name="Glasner J.D."/>
            <person name="Perna N.T."/>
        </authorList>
    </citation>
    <scope>NUCLEOTIDE SEQUENCE [LARGE SCALE GENOMIC DNA]</scope>
    <source>
        <strain evidence="1 2">ATCC 51602</strain>
    </source>
</reference>